<dbReference type="OrthoDB" id="7304298at2"/>
<organism evidence="10 11">
    <name type="scientific">Thalassospira profundimaris</name>
    <dbReference type="NCBI Taxonomy" id="502049"/>
    <lineage>
        <taxon>Bacteria</taxon>
        <taxon>Pseudomonadati</taxon>
        <taxon>Pseudomonadota</taxon>
        <taxon>Alphaproteobacteria</taxon>
        <taxon>Rhodospirillales</taxon>
        <taxon>Thalassospiraceae</taxon>
        <taxon>Thalassospira</taxon>
    </lineage>
</organism>
<evidence type="ECO:0000313" key="10">
    <source>
        <dbReference type="EMBL" id="RCK48271.1"/>
    </source>
</evidence>
<feature type="region of interest" description="Disordered" evidence="8">
    <location>
        <begin position="265"/>
        <end position="375"/>
    </location>
</feature>
<feature type="region of interest" description="Disordered" evidence="8">
    <location>
        <begin position="21"/>
        <end position="51"/>
    </location>
</feature>
<evidence type="ECO:0000256" key="6">
    <source>
        <dbReference type="ARBA" id="ARBA00022927"/>
    </source>
</evidence>
<dbReference type="PANTHER" id="PTHR34982">
    <property type="entry name" value="YOP PROTEINS TRANSLOCATION PROTEIN L"/>
    <property type="match status" value="1"/>
</dbReference>
<dbReference type="InterPro" id="IPR018035">
    <property type="entry name" value="Flagellar_FliH/T3SS_HrpE"/>
</dbReference>
<dbReference type="GO" id="GO:0005829">
    <property type="term" value="C:cytosol"/>
    <property type="evidence" value="ECO:0007669"/>
    <property type="project" value="TreeGrafter"/>
</dbReference>
<reference evidence="10 11" key="1">
    <citation type="submission" date="2014-07" db="EMBL/GenBank/DDBJ databases">
        <title>Draft genome sequence of Thalassospira profundimaris S25-3-2.</title>
        <authorList>
            <person name="Lai Q."/>
            <person name="Shao Z."/>
        </authorList>
    </citation>
    <scope>NUCLEOTIDE SEQUENCE [LARGE SCALE GENOMIC DNA]</scope>
    <source>
        <strain evidence="10 11">S25-3-2</strain>
    </source>
</reference>
<evidence type="ECO:0000313" key="11">
    <source>
        <dbReference type="Proteomes" id="UP000252517"/>
    </source>
</evidence>
<evidence type="ECO:0000256" key="7">
    <source>
        <dbReference type="ARBA" id="ARBA00023225"/>
    </source>
</evidence>
<comment type="caution">
    <text evidence="10">The sequence shown here is derived from an EMBL/GenBank/DDBJ whole genome shotgun (WGS) entry which is preliminary data.</text>
</comment>
<evidence type="ECO:0000256" key="3">
    <source>
        <dbReference type="ARBA" id="ARBA00016507"/>
    </source>
</evidence>
<name>A0A367X687_9PROT</name>
<comment type="similarity">
    <text evidence="2">Belongs to the FliH family.</text>
</comment>
<evidence type="ECO:0000256" key="4">
    <source>
        <dbReference type="ARBA" id="ARBA00022448"/>
    </source>
</evidence>
<dbReference type="AlphaFoldDB" id="A0A367X687"/>
<evidence type="ECO:0000256" key="5">
    <source>
        <dbReference type="ARBA" id="ARBA00022795"/>
    </source>
</evidence>
<feature type="compositionally biased region" description="Polar residues" evidence="8">
    <location>
        <begin position="349"/>
        <end position="363"/>
    </location>
</feature>
<keyword evidence="7" id="KW-1006">Bacterial flagellum protein export</keyword>
<dbReference type="PANTHER" id="PTHR34982:SF1">
    <property type="entry name" value="FLAGELLAR ASSEMBLY PROTEIN FLIH"/>
    <property type="match status" value="1"/>
</dbReference>
<evidence type="ECO:0000256" key="8">
    <source>
        <dbReference type="SAM" id="MobiDB-lite"/>
    </source>
</evidence>
<feature type="compositionally biased region" description="Polar residues" evidence="8">
    <location>
        <begin position="312"/>
        <end position="321"/>
    </location>
</feature>
<comment type="function">
    <text evidence="1">Needed for flagellar regrowth and assembly.</text>
</comment>
<keyword evidence="4" id="KW-0813">Transport</keyword>
<dbReference type="EMBL" id="JPWH01000011">
    <property type="protein sequence ID" value="RCK48271.1"/>
    <property type="molecule type" value="Genomic_DNA"/>
</dbReference>
<dbReference type="Proteomes" id="UP000252517">
    <property type="component" value="Unassembled WGS sequence"/>
</dbReference>
<sequence length="375" mass="40257">MTAIEKFKFTLNFDDADTVIRPAGAQEEHYSLKRKSKKKTEEEEAPPPPPAIYTEEQMQTMLRDTESRVREEAFAQGHEQGLTQGREEILTSLEKAVSDTAAQIAAWMDHIDELQKRAHASTAEDAIHVTRAIVKKLLPVWVSENSTTEIEHIIRQSLSNLFDAPKVLIQVHPDIADSLQNRVAEIARSRGFSGQAVVVGEASIDKGDCRVSWGDGTAVRDQARTWGEINAIVEKAIAAHRDAHDLPDENPMADPALQESRLPDAAAHGDANGSSAKQAEAESSDAELKADANTAPTGDIPASAPDPERAPSPQTASQPESDQADSENESDSTRTDGASSPSPLAGADSNPSANAGTGSQNSEPPAEEPLPDRNS</sequence>
<evidence type="ECO:0000256" key="1">
    <source>
        <dbReference type="ARBA" id="ARBA00003041"/>
    </source>
</evidence>
<dbReference type="GO" id="GO:0044781">
    <property type="term" value="P:bacterial-type flagellum organization"/>
    <property type="evidence" value="ECO:0007669"/>
    <property type="project" value="UniProtKB-KW"/>
</dbReference>
<gene>
    <name evidence="10" type="ORF">TH25_14490</name>
</gene>
<proteinExistence type="inferred from homology"/>
<dbReference type="GO" id="GO:0015031">
    <property type="term" value="P:protein transport"/>
    <property type="evidence" value="ECO:0007669"/>
    <property type="project" value="UniProtKB-KW"/>
</dbReference>
<dbReference type="RefSeq" id="WP_114088983.1">
    <property type="nucleotide sequence ID" value="NZ_JPWH01000011.1"/>
</dbReference>
<feature type="domain" description="Flagellar assembly protein FliH/Type III secretion system HrpE" evidence="9">
    <location>
        <begin position="101"/>
        <end position="216"/>
    </location>
</feature>
<accession>A0A367X687</accession>
<evidence type="ECO:0000259" key="9">
    <source>
        <dbReference type="Pfam" id="PF02108"/>
    </source>
</evidence>
<keyword evidence="5" id="KW-1005">Bacterial flagellum biogenesis</keyword>
<dbReference type="Pfam" id="PF02108">
    <property type="entry name" value="FliH"/>
    <property type="match status" value="1"/>
</dbReference>
<protein>
    <recommendedName>
        <fullName evidence="3">Flagellar assembly protein FliH</fullName>
    </recommendedName>
</protein>
<dbReference type="InterPro" id="IPR051472">
    <property type="entry name" value="T3SS_Stator/FliH"/>
</dbReference>
<keyword evidence="6" id="KW-0653">Protein transport</keyword>
<evidence type="ECO:0000256" key="2">
    <source>
        <dbReference type="ARBA" id="ARBA00006602"/>
    </source>
</evidence>